<gene>
    <name evidence="9" type="ORF">UT11_C0022G0010</name>
</gene>
<evidence type="ECO:0000259" key="8">
    <source>
        <dbReference type="Pfam" id="PF18765"/>
    </source>
</evidence>
<keyword evidence="6" id="KW-0067">ATP-binding</keyword>
<dbReference type="Gene3D" id="3.30.460.10">
    <property type="entry name" value="Beta Polymerase, domain 2"/>
    <property type="match status" value="1"/>
</dbReference>
<reference evidence="9 10" key="1">
    <citation type="journal article" date="2015" name="Nature">
        <title>rRNA introns, odd ribosomes, and small enigmatic genomes across a large radiation of phyla.</title>
        <authorList>
            <person name="Brown C.T."/>
            <person name="Hug L.A."/>
            <person name="Thomas B.C."/>
            <person name="Sharon I."/>
            <person name="Castelle C.J."/>
            <person name="Singh A."/>
            <person name="Wilkins M.J."/>
            <person name="Williams K.H."/>
            <person name="Banfield J.F."/>
        </authorList>
    </citation>
    <scope>NUCLEOTIDE SEQUENCE [LARGE SCALE GENOMIC DNA]</scope>
</reference>
<comment type="cofactor">
    <cofactor evidence="1">
        <name>Mg(2+)</name>
        <dbReference type="ChEBI" id="CHEBI:18420"/>
    </cofactor>
</comment>
<organism evidence="9 10">
    <name type="scientific">Berkelbacteria bacterium GW2011_GWA2_38_9</name>
    <dbReference type="NCBI Taxonomy" id="1618334"/>
    <lineage>
        <taxon>Bacteria</taxon>
        <taxon>Candidatus Berkelbacteria</taxon>
    </lineage>
</organism>
<keyword evidence="2" id="KW-0808">Transferase</keyword>
<protein>
    <submittedName>
        <fullName evidence="9">Polymerase beta domain protein region protein</fullName>
    </submittedName>
</protein>
<sequence>MNKEQIKNKICQAVQKEPEKHIIKKISLFGSYLNDSANQDSDVDILIEFSGPIGLFGLCAIQRRFSEHLNKPVDLLTPDFLNKRFRSTVLDRSEQIYEQART</sequence>
<evidence type="ECO:0000256" key="2">
    <source>
        <dbReference type="ARBA" id="ARBA00022679"/>
    </source>
</evidence>
<evidence type="ECO:0000256" key="7">
    <source>
        <dbReference type="ARBA" id="ARBA00022842"/>
    </source>
</evidence>
<dbReference type="InterPro" id="IPR041633">
    <property type="entry name" value="Polbeta"/>
</dbReference>
<dbReference type="InterPro" id="IPR043519">
    <property type="entry name" value="NT_sf"/>
</dbReference>
<dbReference type="GO" id="GO:0016779">
    <property type="term" value="F:nucleotidyltransferase activity"/>
    <property type="evidence" value="ECO:0007669"/>
    <property type="project" value="UniProtKB-KW"/>
</dbReference>
<evidence type="ECO:0000256" key="3">
    <source>
        <dbReference type="ARBA" id="ARBA00022695"/>
    </source>
</evidence>
<evidence type="ECO:0000313" key="10">
    <source>
        <dbReference type="Proteomes" id="UP000033934"/>
    </source>
</evidence>
<feature type="domain" description="Polymerase beta nucleotidyltransferase" evidence="8">
    <location>
        <begin position="12"/>
        <end position="100"/>
    </location>
</feature>
<dbReference type="AlphaFoldDB" id="A0A0G0LF06"/>
<dbReference type="PANTHER" id="PTHR33571">
    <property type="entry name" value="SSL8005 PROTEIN"/>
    <property type="match status" value="1"/>
</dbReference>
<proteinExistence type="predicted"/>
<keyword evidence="4" id="KW-0479">Metal-binding</keyword>
<keyword evidence="5" id="KW-0547">Nucleotide-binding</keyword>
<dbReference type="EMBL" id="LBVO01000022">
    <property type="protein sequence ID" value="KKQ89607.1"/>
    <property type="molecule type" value="Genomic_DNA"/>
</dbReference>
<evidence type="ECO:0000256" key="1">
    <source>
        <dbReference type="ARBA" id="ARBA00001946"/>
    </source>
</evidence>
<dbReference type="SUPFAM" id="SSF81301">
    <property type="entry name" value="Nucleotidyltransferase"/>
    <property type="match status" value="1"/>
</dbReference>
<evidence type="ECO:0000256" key="4">
    <source>
        <dbReference type="ARBA" id="ARBA00022723"/>
    </source>
</evidence>
<keyword evidence="7" id="KW-0460">Magnesium</keyword>
<dbReference type="CDD" id="cd05403">
    <property type="entry name" value="NT_KNTase_like"/>
    <property type="match status" value="1"/>
</dbReference>
<dbReference type="Pfam" id="PF18765">
    <property type="entry name" value="Polbeta"/>
    <property type="match status" value="1"/>
</dbReference>
<comment type="caution">
    <text evidence="9">The sequence shown here is derived from an EMBL/GenBank/DDBJ whole genome shotgun (WGS) entry which is preliminary data.</text>
</comment>
<keyword evidence="3" id="KW-0548">Nucleotidyltransferase</keyword>
<dbReference type="PANTHER" id="PTHR33571:SF12">
    <property type="entry name" value="BSL3053 PROTEIN"/>
    <property type="match status" value="1"/>
</dbReference>
<dbReference type="GO" id="GO:0046872">
    <property type="term" value="F:metal ion binding"/>
    <property type="evidence" value="ECO:0007669"/>
    <property type="project" value="UniProtKB-KW"/>
</dbReference>
<dbReference type="Proteomes" id="UP000033934">
    <property type="component" value="Unassembled WGS sequence"/>
</dbReference>
<dbReference type="InterPro" id="IPR052038">
    <property type="entry name" value="Type-VII_TA_antitoxin"/>
</dbReference>
<dbReference type="GO" id="GO:0005524">
    <property type="term" value="F:ATP binding"/>
    <property type="evidence" value="ECO:0007669"/>
    <property type="project" value="UniProtKB-KW"/>
</dbReference>
<name>A0A0G0LF06_9BACT</name>
<evidence type="ECO:0000313" key="9">
    <source>
        <dbReference type="EMBL" id="KKQ89607.1"/>
    </source>
</evidence>
<evidence type="ECO:0000256" key="5">
    <source>
        <dbReference type="ARBA" id="ARBA00022741"/>
    </source>
</evidence>
<evidence type="ECO:0000256" key="6">
    <source>
        <dbReference type="ARBA" id="ARBA00022840"/>
    </source>
</evidence>
<accession>A0A0G0LF06</accession>